<evidence type="ECO:0000256" key="1">
    <source>
        <dbReference type="SAM" id="MobiDB-lite"/>
    </source>
</evidence>
<protein>
    <submittedName>
        <fullName evidence="2">Uncharacterized protein</fullName>
    </submittedName>
</protein>
<dbReference type="RefSeq" id="WP_013541167.1">
    <property type="nucleotide sequence ID" value="NC_014931.1"/>
</dbReference>
<organism evidence="2 3">
    <name type="scientific">Variovorax paradoxus (strain EPS)</name>
    <dbReference type="NCBI Taxonomy" id="595537"/>
    <lineage>
        <taxon>Bacteria</taxon>
        <taxon>Pseudomonadati</taxon>
        <taxon>Pseudomonadota</taxon>
        <taxon>Betaproteobacteria</taxon>
        <taxon>Burkholderiales</taxon>
        <taxon>Comamonadaceae</taxon>
        <taxon>Variovorax</taxon>
    </lineage>
</organism>
<feature type="region of interest" description="Disordered" evidence="1">
    <location>
        <begin position="140"/>
        <end position="164"/>
    </location>
</feature>
<dbReference type="AlphaFoldDB" id="E6V3R4"/>
<sequence>MASKYKKGQLAYEFVAVPKAILLSPEWQALPPNAVRLALDLMVHYTGKNNGRLCPAFVVMQRQGWRSETTLIKAKRALLECSFVVHTRQGHAPHTTDWIAFTWWRLDWEKSMDIEPRGFPHLNFVKLSAPEKTHPALQKLEPLPTKQASRPAVSVGLTTAKGTP</sequence>
<dbReference type="eggNOG" id="ENOG5032Y0M">
    <property type="taxonomic scope" value="Bacteria"/>
</dbReference>
<accession>E6V3R4</accession>
<dbReference type="KEGG" id="vpe:Varpa_2740"/>
<name>E6V3R4_VARPE</name>
<dbReference type="HOGENOM" id="CLU_124932_1_0_4"/>
<reference evidence="3" key="1">
    <citation type="submission" date="2010-12" db="EMBL/GenBank/DDBJ databases">
        <title>Complete sequence of Variovorax paradoxus EPS.</title>
        <authorList>
            <consortium name="US DOE Joint Genome Institute"/>
            <person name="Lucas S."/>
            <person name="Copeland A."/>
            <person name="Lapidus A."/>
            <person name="Cheng J.-F."/>
            <person name="Goodwin L."/>
            <person name="Pitluck S."/>
            <person name="Teshima H."/>
            <person name="Detter J.C."/>
            <person name="Han C."/>
            <person name="Tapia R."/>
            <person name="Land M."/>
            <person name="Hauser L."/>
            <person name="Kyrpides N."/>
            <person name="Ivanova N."/>
            <person name="Ovchinnikova G."/>
            <person name="Orwin P."/>
            <person name="Han J.-I.G."/>
            <person name="Woyke T."/>
        </authorList>
    </citation>
    <scope>NUCLEOTIDE SEQUENCE [LARGE SCALE GENOMIC DNA]</scope>
    <source>
        <strain evidence="3">EPS</strain>
    </source>
</reference>
<dbReference type="OrthoDB" id="8910510at2"/>
<evidence type="ECO:0000313" key="2">
    <source>
        <dbReference type="EMBL" id="ADU36938.1"/>
    </source>
</evidence>
<proteinExistence type="predicted"/>
<gene>
    <name evidence="2" type="ordered locus">Varpa_2740</name>
</gene>
<dbReference type="STRING" id="595537.Varpa_2740"/>
<dbReference type="EMBL" id="CP002417">
    <property type="protein sequence ID" value="ADU36938.1"/>
    <property type="molecule type" value="Genomic_DNA"/>
</dbReference>
<evidence type="ECO:0000313" key="3">
    <source>
        <dbReference type="Proteomes" id="UP000008917"/>
    </source>
</evidence>
<dbReference type="Proteomes" id="UP000008917">
    <property type="component" value="Chromosome"/>
</dbReference>
<reference evidence="2 3" key="2">
    <citation type="journal article" date="2013" name="Genome Announc.">
        <title>Genome of the Root-Associated Plant Growth-Promoting Bacterium Variovorax paradoxus Strain EPS.</title>
        <authorList>
            <person name="Han J.I."/>
            <person name="Spain J.C."/>
            <person name="Leadbetter J.R."/>
            <person name="Ovchinnikova G."/>
            <person name="Goodwin L.A."/>
            <person name="Han C.S."/>
            <person name="Woyke T."/>
            <person name="Davenport K.W."/>
            <person name="Orwin P.M."/>
        </authorList>
    </citation>
    <scope>NUCLEOTIDE SEQUENCE [LARGE SCALE GENOMIC DNA]</scope>
    <source>
        <strain evidence="2 3">EPS</strain>
    </source>
</reference>